<comment type="caution">
    <text evidence="4">The sequence shown here is derived from an EMBL/GenBank/DDBJ whole genome shotgun (WGS) entry which is preliminary data.</text>
</comment>
<dbReference type="Proteomes" id="UP000586918">
    <property type="component" value="Unassembled WGS sequence"/>
</dbReference>
<keyword evidence="1" id="KW-0732">Signal</keyword>
<sequence length="467" mass="47647">MRSAWSVAVALAAAGLLAGCTTAAPPPPGPSPDSRLEQRLVAETGAPGTIPHLEALQRLADENGGNRASPGPGYDASVDYLAGVLRDAGYEVSTPTYPVSAFQVDQLQLTVAGSEVAARAVEFSPATPPEGVSASLSVLTPDRGAGCDAADFTGVAAGSAVLLQRGRCSFSRKTRLAAEAGAAAVLFVNDPGRPPAMFDAENGGPLPAVGLTAAEGAALAAQPGAPVTLRLAGEIRRIEVRNLIAQTRTGSRERVVMAGAHLDSVAAGPGINDNGTGAAALLEIAQRLGGSPAVGNAVRFAWWGSEEAALDGSTHYVETLSRDDRERIALYLNLDMLASPNAGYFVQGGRGSGSGPDGSAVVARAVADRLAATGVEAEIIGFDGSSDYDAFVQAGIPSGGVLSGDAEQKTAEQAARWGGRAGKPFDPCYHQACDRFDTLDRTALDRFTDAVAGTLAHFALSTDDLAR</sequence>
<accession>A0A848DNN5</accession>
<feature type="signal peptide" evidence="1">
    <location>
        <begin position="1"/>
        <end position="23"/>
    </location>
</feature>
<dbReference type="PROSITE" id="PS51257">
    <property type="entry name" value="PROKAR_LIPOPROTEIN"/>
    <property type="match status" value="1"/>
</dbReference>
<dbReference type="InterPro" id="IPR045175">
    <property type="entry name" value="M28_fam"/>
</dbReference>
<dbReference type="GO" id="GO:0008235">
    <property type="term" value="F:metalloexopeptidase activity"/>
    <property type="evidence" value="ECO:0007669"/>
    <property type="project" value="InterPro"/>
</dbReference>
<evidence type="ECO:0000256" key="1">
    <source>
        <dbReference type="SAM" id="SignalP"/>
    </source>
</evidence>
<name>A0A848DNN5_9PSEU</name>
<feature type="domain" description="PA" evidence="2">
    <location>
        <begin position="141"/>
        <end position="219"/>
    </location>
</feature>
<dbReference type="Gene3D" id="3.50.30.30">
    <property type="match status" value="1"/>
</dbReference>
<dbReference type="SUPFAM" id="SSF53187">
    <property type="entry name" value="Zn-dependent exopeptidases"/>
    <property type="match status" value="1"/>
</dbReference>
<dbReference type="Pfam" id="PF04389">
    <property type="entry name" value="Peptidase_M28"/>
    <property type="match status" value="1"/>
</dbReference>
<dbReference type="GO" id="GO:0006508">
    <property type="term" value="P:proteolysis"/>
    <property type="evidence" value="ECO:0007669"/>
    <property type="project" value="InterPro"/>
</dbReference>
<evidence type="ECO:0000259" key="2">
    <source>
        <dbReference type="Pfam" id="PF02225"/>
    </source>
</evidence>
<reference evidence="4 5" key="1">
    <citation type="submission" date="2020-04" db="EMBL/GenBank/DDBJ databases">
        <authorList>
            <person name="Klaysubun C."/>
            <person name="Duangmal K."/>
            <person name="Lipun K."/>
        </authorList>
    </citation>
    <scope>NUCLEOTIDE SEQUENCE [LARGE SCALE GENOMIC DNA]</scope>
    <source>
        <strain evidence="4 5">DSM 45300</strain>
    </source>
</reference>
<proteinExistence type="predicted"/>
<organism evidence="4 5">
    <name type="scientific">Pseudonocardia bannensis</name>
    <dbReference type="NCBI Taxonomy" id="630973"/>
    <lineage>
        <taxon>Bacteria</taxon>
        <taxon>Bacillati</taxon>
        <taxon>Actinomycetota</taxon>
        <taxon>Actinomycetes</taxon>
        <taxon>Pseudonocardiales</taxon>
        <taxon>Pseudonocardiaceae</taxon>
        <taxon>Pseudonocardia</taxon>
    </lineage>
</organism>
<gene>
    <name evidence="4" type="ORF">HF519_22835</name>
</gene>
<evidence type="ECO:0000313" key="4">
    <source>
        <dbReference type="EMBL" id="NMH94362.1"/>
    </source>
</evidence>
<dbReference type="PANTHER" id="PTHR12147">
    <property type="entry name" value="METALLOPEPTIDASE M28 FAMILY MEMBER"/>
    <property type="match status" value="1"/>
</dbReference>
<dbReference type="AlphaFoldDB" id="A0A848DNN5"/>
<evidence type="ECO:0000259" key="3">
    <source>
        <dbReference type="Pfam" id="PF04389"/>
    </source>
</evidence>
<protein>
    <submittedName>
        <fullName evidence="4">M28 family peptidase</fullName>
    </submittedName>
</protein>
<keyword evidence="5" id="KW-1185">Reference proteome</keyword>
<feature type="domain" description="Peptidase M28" evidence="3">
    <location>
        <begin position="242"/>
        <end position="453"/>
    </location>
</feature>
<dbReference type="SUPFAM" id="SSF52025">
    <property type="entry name" value="PA domain"/>
    <property type="match status" value="1"/>
</dbReference>
<dbReference type="InterPro" id="IPR046450">
    <property type="entry name" value="PA_dom_sf"/>
</dbReference>
<dbReference type="PANTHER" id="PTHR12147:SF26">
    <property type="entry name" value="PEPTIDASE M28 DOMAIN-CONTAINING PROTEIN"/>
    <property type="match status" value="1"/>
</dbReference>
<dbReference type="Pfam" id="PF02225">
    <property type="entry name" value="PA"/>
    <property type="match status" value="1"/>
</dbReference>
<dbReference type="InterPro" id="IPR003137">
    <property type="entry name" value="PA_domain"/>
</dbReference>
<dbReference type="InterPro" id="IPR007484">
    <property type="entry name" value="Peptidase_M28"/>
</dbReference>
<dbReference type="EMBL" id="JAAXKZ010000107">
    <property type="protein sequence ID" value="NMH94362.1"/>
    <property type="molecule type" value="Genomic_DNA"/>
</dbReference>
<feature type="chain" id="PRO_5033035201" evidence="1">
    <location>
        <begin position="24"/>
        <end position="467"/>
    </location>
</feature>
<dbReference type="Gene3D" id="3.40.630.10">
    <property type="entry name" value="Zn peptidases"/>
    <property type="match status" value="1"/>
</dbReference>
<dbReference type="RefSeq" id="WP_169415048.1">
    <property type="nucleotide sequence ID" value="NZ_JAAXKZ010000107.1"/>
</dbReference>
<evidence type="ECO:0000313" key="5">
    <source>
        <dbReference type="Proteomes" id="UP000586918"/>
    </source>
</evidence>